<dbReference type="AlphaFoldDB" id="A0A154P676"/>
<gene>
    <name evidence="1" type="ORF">WN55_10622</name>
</gene>
<dbReference type="Proteomes" id="UP000076502">
    <property type="component" value="Unassembled WGS sequence"/>
</dbReference>
<dbReference type="EMBL" id="KQ434809">
    <property type="protein sequence ID" value="KZC06708.1"/>
    <property type="molecule type" value="Genomic_DNA"/>
</dbReference>
<sequence length="67" mass="7491">MRKRAGPLGRTHISREKIGTVACSCDIVHDLRQRLSGFFENCSTNRKISARCGNTLENVVFLLGKLD</sequence>
<evidence type="ECO:0000313" key="2">
    <source>
        <dbReference type="Proteomes" id="UP000076502"/>
    </source>
</evidence>
<accession>A0A154P676</accession>
<evidence type="ECO:0000313" key="1">
    <source>
        <dbReference type="EMBL" id="KZC06708.1"/>
    </source>
</evidence>
<proteinExistence type="predicted"/>
<name>A0A154P676_DUFNO</name>
<keyword evidence="2" id="KW-1185">Reference proteome</keyword>
<protein>
    <submittedName>
        <fullName evidence="1">Uncharacterized protein</fullName>
    </submittedName>
</protein>
<organism evidence="1 2">
    <name type="scientific">Dufourea novaeangliae</name>
    <name type="common">Sweat bee</name>
    <dbReference type="NCBI Taxonomy" id="178035"/>
    <lineage>
        <taxon>Eukaryota</taxon>
        <taxon>Metazoa</taxon>
        <taxon>Ecdysozoa</taxon>
        <taxon>Arthropoda</taxon>
        <taxon>Hexapoda</taxon>
        <taxon>Insecta</taxon>
        <taxon>Pterygota</taxon>
        <taxon>Neoptera</taxon>
        <taxon>Endopterygota</taxon>
        <taxon>Hymenoptera</taxon>
        <taxon>Apocrita</taxon>
        <taxon>Aculeata</taxon>
        <taxon>Apoidea</taxon>
        <taxon>Anthophila</taxon>
        <taxon>Halictidae</taxon>
        <taxon>Rophitinae</taxon>
        <taxon>Dufourea</taxon>
    </lineage>
</organism>
<reference evidence="1 2" key="1">
    <citation type="submission" date="2015-07" db="EMBL/GenBank/DDBJ databases">
        <title>The genome of Dufourea novaeangliae.</title>
        <authorList>
            <person name="Pan H."/>
            <person name="Kapheim K."/>
        </authorList>
    </citation>
    <scope>NUCLEOTIDE SEQUENCE [LARGE SCALE GENOMIC DNA]</scope>
    <source>
        <strain evidence="1">0120121106</strain>
        <tissue evidence="1">Whole body</tissue>
    </source>
</reference>